<feature type="region of interest" description="Disordered" evidence="1">
    <location>
        <begin position="20"/>
        <end position="63"/>
    </location>
</feature>
<evidence type="ECO:0000313" key="3">
    <source>
        <dbReference type="Proteomes" id="UP001529510"/>
    </source>
</evidence>
<comment type="caution">
    <text evidence="2">The sequence shown here is derived from an EMBL/GenBank/DDBJ whole genome shotgun (WGS) entry which is preliminary data.</text>
</comment>
<reference evidence="2 3" key="1">
    <citation type="submission" date="2024-05" db="EMBL/GenBank/DDBJ databases">
        <title>Genome sequencing and assembly of Indian major carp, Cirrhinus mrigala (Hamilton, 1822).</title>
        <authorList>
            <person name="Mohindra V."/>
            <person name="Chowdhury L.M."/>
            <person name="Lal K."/>
            <person name="Jena J.K."/>
        </authorList>
    </citation>
    <scope>NUCLEOTIDE SEQUENCE [LARGE SCALE GENOMIC DNA]</scope>
    <source>
        <strain evidence="2">CM1030</strain>
        <tissue evidence="2">Blood</tissue>
    </source>
</reference>
<feature type="compositionally biased region" description="Basic and acidic residues" evidence="1">
    <location>
        <begin position="22"/>
        <end position="33"/>
    </location>
</feature>
<feature type="non-terminal residue" evidence="2">
    <location>
        <position position="63"/>
    </location>
</feature>
<keyword evidence="3" id="KW-1185">Reference proteome</keyword>
<name>A0ABD0N742_CIRMR</name>
<organism evidence="2 3">
    <name type="scientific">Cirrhinus mrigala</name>
    <name type="common">Mrigala</name>
    <dbReference type="NCBI Taxonomy" id="683832"/>
    <lineage>
        <taxon>Eukaryota</taxon>
        <taxon>Metazoa</taxon>
        <taxon>Chordata</taxon>
        <taxon>Craniata</taxon>
        <taxon>Vertebrata</taxon>
        <taxon>Euteleostomi</taxon>
        <taxon>Actinopterygii</taxon>
        <taxon>Neopterygii</taxon>
        <taxon>Teleostei</taxon>
        <taxon>Ostariophysi</taxon>
        <taxon>Cypriniformes</taxon>
        <taxon>Cyprinidae</taxon>
        <taxon>Labeoninae</taxon>
        <taxon>Labeonini</taxon>
        <taxon>Cirrhinus</taxon>
    </lineage>
</organism>
<protein>
    <submittedName>
        <fullName evidence="2">Uncharacterized protein</fullName>
    </submittedName>
</protein>
<evidence type="ECO:0000256" key="1">
    <source>
        <dbReference type="SAM" id="MobiDB-lite"/>
    </source>
</evidence>
<accession>A0ABD0N742</accession>
<evidence type="ECO:0000313" key="2">
    <source>
        <dbReference type="EMBL" id="KAL0157314.1"/>
    </source>
</evidence>
<proteinExistence type="predicted"/>
<dbReference type="Proteomes" id="UP001529510">
    <property type="component" value="Unassembled WGS sequence"/>
</dbReference>
<feature type="non-terminal residue" evidence="2">
    <location>
        <position position="1"/>
    </location>
</feature>
<gene>
    <name evidence="2" type="ORF">M9458_048560</name>
</gene>
<dbReference type="AlphaFoldDB" id="A0ABD0N742"/>
<dbReference type="EMBL" id="JAMKFB020000024">
    <property type="protein sequence ID" value="KAL0157314.1"/>
    <property type="molecule type" value="Genomic_DNA"/>
</dbReference>
<feature type="compositionally biased region" description="Low complexity" evidence="1">
    <location>
        <begin position="34"/>
        <end position="63"/>
    </location>
</feature>
<sequence>EAFFGKELLDKSKQTKSALETRLVEEEASHADSKSQSSSFLDPLSDPLLSTTSTPVSSKAGPL</sequence>